<comment type="caution">
    <text evidence="1">The sequence shown here is derived from an EMBL/GenBank/DDBJ whole genome shotgun (WGS) entry which is preliminary data.</text>
</comment>
<organism evidence="1 2">
    <name type="scientific">Gigaspora margarita</name>
    <dbReference type="NCBI Taxonomy" id="4874"/>
    <lineage>
        <taxon>Eukaryota</taxon>
        <taxon>Fungi</taxon>
        <taxon>Fungi incertae sedis</taxon>
        <taxon>Mucoromycota</taxon>
        <taxon>Glomeromycotina</taxon>
        <taxon>Glomeromycetes</taxon>
        <taxon>Diversisporales</taxon>
        <taxon>Gigasporaceae</taxon>
        <taxon>Gigaspora</taxon>
    </lineage>
</organism>
<dbReference type="EMBL" id="CAJVQB010007454">
    <property type="protein sequence ID" value="CAG8703702.1"/>
    <property type="molecule type" value="Genomic_DNA"/>
</dbReference>
<reference evidence="1 2" key="1">
    <citation type="submission" date="2021-06" db="EMBL/GenBank/DDBJ databases">
        <authorList>
            <person name="Kallberg Y."/>
            <person name="Tangrot J."/>
            <person name="Rosling A."/>
        </authorList>
    </citation>
    <scope>NUCLEOTIDE SEQUENCE [LARGE SCALE GENOMIC DNA]</scope>
    <source>
        <strain evidence="1 2">120-4 pot B 10/14</strain>
    </source>
</reference>
<evidence type="ECO:0000313" key="2">
    <source>
        <dbReference type="Proteomes" id="UP000789901"/>
    </source>
</evidence>
<dbReference type="PANTHER" id="PTHR45786">
    <property type="entry name" value="DNA BINDING PROTEIN-LIKE"/>
    <property type="match status" value="1"/>
</dbReference>
<proteinExistence type="predicted"/>
<sequence>MNDIKLLNLMKLLKTKEEGNPERNSNTVIENHHLTEPVHLPIQSQFVQRRPRKNHNLAQSTIDNFKPTVIRGKHVVHSRHVLPRMLTSPLGNAPESIMKLLTQDSLTTEEPYLKHICSFNFIFSFTSMGASINPELANRAHGIYTYRLQGAIYHQISLLLPDENFIPKFSQIYIYDGSFDAELNRCHTMFSFLDYDILADI</sequence>
<dbReference type="Proteomes" id="UP000789901">
    <property type="component" value="Unassembled WGS sequence"/>
</dbReference>
<evidence type="ECO:0000313" key="1">
    <source>
        <dbReference type="EMBL" id="CAG8703702.1"/>
    </source>
</evidence>
<dbReference type="PANTHER" id="PTHR45786:SF74">
    <property type="entry name" value="ATP-DEPENDENT DNA HELICASE"/>
    <property type="match status" value="1"/>
</dbReference>
<accession>A0ABN7UYQ4</accession>
<protein>
    <submittedName>
        <fullName evidence="1">19331_t:CDS:1</fullName>
    </submittedName>
</protein>
<keyword evidence="2" id="KW-1185">Reference proteome</keyword>
<gene>
    <name evidence="1" type="ORF">GMARGA_LOCUS12296</name>
</gene>
<name>A0ABN7UYQ4_GIGMA</name>